<dbReference type="Proteomes" id="UP001190700">
    <property type="component" value="Unassembled WGS sequence"/>
</dbReference>
<organism evidence="1 2">
    <name type="scientific">Cymbomonas tetramitiformis</name>
    <dbReference type="NCBI Taxonomy" id="36881"/>
    <lineage>
        <taxon>Eukaryota</taxon>
        <taxon>Viridiplantae</taxon>
        <taxon>Chlorophyta</taxon>
        <taxon>Pyramimonadophyceae</taxon>
        <taxon>Pyramimonadales</taxon>
        <taxon>Pyramimonadaceae</taxon>
        <taxon>Cymbomonas</taxon>
    </lineage>
</organism>
<evidence type="ECO:0000313" key="2">
    <source>
        <dbReference type="Proteomes" id="UP001190700"/>
    </source>
</evidence>
<dbReference type="Pfam" id="PF09366">
    <property type="entry name" value="DUF1997"/>
    <property type="match status" value="1"/>
</dbReference>
<reference evidence="1 2" key="1">
    <citation type="journal article" date="2015" name="Genome Biol. Evol.">
        <title>Comparative Genomics of a Bacterivorous Green Alga Reveals Evolutionary Causalities and Consequences of Phago-Mixotrophic Mode of Nutrition.</title>
        <authorList>
            <person name="Burns J.A."/>
            <person name="Paasch A."/>
            <person name="Narechania A."/>
            <person name="Kim E."/>
        </authorList>
    </citation>
    <scope>NUCLEOTIDE SEQUENCE [LARGE SCALE GENOMIC DNA]</scope>
    <source>
        <strain evidence="1 2">PLY_AMNH</strain>
    </source>
</reference>
<dbReference type="InterPro" id="IPR018971">
    <property type="entry name" value="DUF1997"/>
</dbReference>
<dbReference type="EMBL" id="LGRX02003180">
    <property type="protein sequence ID" value="KAK3282734.1"/>
    <property type="molecule type" value="Genomic_DNA"/>
</dbReference>
<name>A0AAE0GR12_9CHLO</name>
<keyword evidence="2" id="KW-1185">Reference proteome</keyword>
<comment type="caution">
    <text evidence="1">The sequence shown here is derived from an EMBL/GenBank/DDBJ whole genome shotgun (WGS) entry which is preliminary data.</text>
</comment>
<sequence length="223" mass="24336">MESGTTIQTIRLITRPDLLVQVAVFHVTVTCLSEPSRIKDKSSNSVIQIRASERVAVGVSGASDGSLSIYLKQCARFLPNFTLPLGASVVAGADWLEVSVPPLKFYDVWVQPKATTTYSVSPLGVEFLSNSATLTGSHHVESLGLSDRYDLSVRALLREEREAIDATVDVVVNVDLPMPFSLMPKPVVEPVASAVMQSMTSLFLRQVVEVLAHDFQTRSKDYV</sequence>
<evidence type="ECO:0000313" key="1">
    <source>
        <dbReference type="EMBL" id="KAK3282734.1"/>
    </source>
</evidence>
<proteinExistence type="predicted"/>
<dbReference type="AlphaFoldDB" id="A0AAE0GR12"/>
<accession>A0AAE0GR12</accession>
<gene>
    <name evidence="1" type="ORF">CYMTET_9538</name>
</gene>
<protein>
    <submittedName>
        <fullName evidence="1">Uncharacterized protein</fullName>
    </submittedName>
</protein>